<evidence type="ECO:0000313" key="1">
    <source>
        <dbReference type="EMBL" id="CAG8640959.1"/>
    </source>
</evidence>
<dbReference type="EMBL" id="CAJVPQ010003942">
    <property type="protein sequence ID" value="CAG8640959.1"/>
    <property type="molecule type" value="Genomic_DNA"/>
</dbReference>
<keyword evidence="2" id="KW-1185">Reference proteome</keyword>
<sequence length="235" mass="25865">MSIEAEGSPCPYCSTRLRCYFINFNEKMLICPKKKCLFPFDIADISPYIIKSDSLIEKERIVGSSSNIKSTQPLIRLNKEELFNPPNKDASNFPGNSVINQNNSITLKTLGVTLRDDPTNKNKLQPSTDTTSNSVENDLEMLFSNFPIQGTEGSLSSLVDATAENGLLNINTTGEAGNGNTLTVGEYTRMLFGQSDIDMNLDMFSLNPDIMGISIQGNNANMELDELLGTFNPLE</sequence>
<evidence type="ECO:0000313" key="2">
    <source>
        <dbReference type="Proteomes" id="UP000789570"/>
    </source>
</evidence>
<accession>A0A9N9GX44</accession>
<dbReference type="Proteomes" id="UP000789570">
    <property type="component" value="Unassembled WGS sequence"/>
</dbReference>
<reference evidence="1" key="1">
    <citation type="submission" date="2021-06" db="EMBL/GenBank/DDBJ databases">
        <authorList>
            <person name="Kallberg Y."/>
            <person name="Tangrot J."/>
            <person name="Rosling A."/>
        </authorList>
    </citation>
    <scope>NUCLEOTIDE SEQUENCE</scope>
    <source>
        <strain evidence="1">UK204</strain>
    </source>
</reference>
<organism evidence="1 2">
    <name type="scientific">Funneliformis caledonium</name>
    <dbReference type="NCBI Taxonomy" id="1117310"/>
    <lineage>
        <taxon>Eukaryota</taxon>
        <taxon>Fungi</taxon>
        <taxon>Fungi incertae sedis</taxon>
        <taxon>Mucoromycota</taxon>
        <taxon>Glomeromycotina</taxon>
        <taxon>Glomeromycetes</taxon>
        <taxon>Glomerales</taxon>
        <taxon>Glomeraceae</taxon>
        <taxon>Funneliformis</taxon>
    </lineage>
</organism>
<comment type="caution">
    <text evidence="1">The sequence shown here is derived from an EMBL/GenBank/DDBJ whole genome shotgun (WGS) entry which is preliminary data.</text>
</comment>
<proteinExistence type="predicted"/>
<gene>
    <name evidence="1" type="ORF">FCALED_LOCUS10564</name>
</gene>
<protein>
    <submittedName>
        <fullName evidence="1">11506_t:CDS:1</fullName>
    </submittedName>
</protein>
<name>A0A9N9GX44_9GLOM</name>
<dbReference type="OrthoDB" id="2404192at2759"/>
<dbReference type="AlphaFoldDB" id="A0A9N9GX44"/>